<evidence type="ECO:0000313" key="5">
    <source>
        <dbReference type="Proteomes" id="UP001055111"/>
    </source>
</evidence>
<dbReference type="AlphaFoldDB" id="A0AA37IFZ7"/>
<evidence type="ECO:0000259" key="3">
    <source>
        <dbReference type="PROSITE" id="PS50110"/>
    </source>
</evidence>
<dbReference type="Proteomes" id="UP001055111">
    <property type="component" value="Unassembled WGS sequence"/>
</dbReference>
<dbReference type="PANTHER" id="PTHR44591">
    <property type="entry name" value="STRESS RESPONSE REGULATOR PROTEIN 1"/>
    <property type="match status" value="1"/>
</dbReference>
<dbReference type="Pfam" id="PF00072">
    <property type="entry name" value="Response_reg"/>
    <property type="match status" value="1"/>
</dbReference>
<sequence length="129" mass="14008">MKAKRPSAVIGVVDDDESVRMGLTSMLRAEGWSSVAFSSAKELLTDKQRFKLKLVITDIQMPDIDGFGLLASIKLWQRPIPVICITAYVTEEVSGRAAADGAAGFFAKPVDDERLLALIADLLAKGRRS</sequence>
<gene>
    <name evidence="4" type="ORF">CBA19CS42_30720</name>
</gene>
<dbReference type="GO" id="GO:0000160">
    <property type="term" value="P:phosphorelay signal transduction system"/>
    <property type="evidence" value="ECO:0007669"/>
    <property type="project" value="InterPro"/>
</dbReference>
<dbReference type="CDD" id="cd00156">
    <property type="entry name" value="REC"/>
    <property type="match status" value="1"/>
</dbReference>
<feature type="domain" description="Response regulatory" evidence="3">
    <location>
        <begin position="9"/>
        <end position="123"/>
    </location>
</feature>
<dbReference type="EMBL" id="BPUS01000019">
    <property type="protein sequence ID" value="GJH28982.1"/>
    <property type="molecule type" value="Genomic_DNA"/>
</dbReference>
<protein>
    <submittedName>
        <fullName evidence="4">Response regulator</fullName>
    </submittedName>
</protein>
<evidence type="ECO:0000256" key="2">
    <source>
        <dbReference type="PROSITE-ProRule" id="PRU00169"/>
    </source>
</evidence>
<evidence type="ECO:0000313" key="4">
    <source>
        <dbReference type="EMBL" id="GJH28982.1"/>
    </source>
</evidence>
<dbReference type="InterPro" id="IPR011006">
    <property type="entry name" value="CheY-like_superfamily"/>
</dbReference>
<dbReference type="RefSeq" id="WP_238216060.1">
    <property type="nucleotide sequence ID" value="NZ_BPUS01000019.1"/>
</dbReference>
<dbReference type="SUPFAM" id="SSF52172">
    <property type="entry name" value="CheY-like"/>
    <property type="match status" value="1"/>
</dbReference>
<comment type="caution">
    <text evidence="4">The sequence shown here is derived from an EMBL/GenBank/DDBJ whole genome shotgun (WGS) entry which is preliminary data.</text>
</comment>
<evidence type="ECO:0000256" key="1">
    <source>
        <dbReference type="ARBA" id="ARBA00022553"/>
    </source>
</evidence>
<proteinExistence type="predicted"/>
<name>A0AA37IFZ7_9BURK</name>
<feature type="modified residue" description="4-aspartylphosphate" evidence="2">
    <location>
        <position position="58"/>
    </location>
</feature>
<dbReference type="PROSITE" id="PS50110">
    <property type="entry name" value="RESPONSE_REGULATORY"/>
    <property type="match status" value="1"/>
</dbReference>
<keyword evidence="1 2" id="KW-0597">Phosphoprotein</keyword>
<reference evidence="4" key="1">
    <citation type="submission" date="2022-09" db="EMBL/GenBank/DDBJ databases">
        <title>Isolation and characterization of 3-chlorobenzoate degrading bacteria from soils in Shizuoka.</title>
        <authorList>
            <person name="Ifat A."/>
            <person name="Ogawa N."/>
            <person name="Kimbara K."/>
            <person name="Moriuchi R."/>
            <person name="Dohra H."/>
            <person name="Shintani M."/>
        </authorList>
    </citation>
    <scope>NUCLEOTIDE SEQUENCE</scope>
    <source>
        <strain evidence="4">19CS4-2</strain>
    </source>
</reference>
<accession>A0AA37IFZ7</accession>
<dbReference type="InterPro" id="IPR001789">
    <property type="entry name" value="Sig_transdc_resp-reg_receiver"/>
</dbReference>
<dbReference type="Gene3D" id="3.40.50.2300">
    <property type="match status" value="1"/>
</dbReference>
<dbReference type="PANTHER" id="PTHR44591:SF25">
    <property type="entry name" value="CHEMOTAXIS TWO-COMPONENT RESPONSE REGULATOR"/>
    <property type="match status" value="1"/>
</dbReference>
<organism evidence="4 5">
    <name type="scientific">Caballeronia novacaledonica</name>
    <dbReference type="NCBI Taxonomy" id="1544861"/>
    <lineage>
        <taxon>Bacteria</taxon>
        <taxon>Pseudomonadati</taxon>
        <taxon>Pseudomonadota</taxon>
        <taxon>Betaproteobacteria</taxon>
        <taxon>Burkholderiales</taxon>
        <taxon>Burkholderiaceae</taxon>
        <taxon>Caballeronia</taxon>
    </lineage>
</organism>
<dbReference type="InterPro" id="IPR050595">
    <property type="entry name" value="Bact_response_regulator"/>
</dbReference>
<dbReference type="SMART" id="SM00448">
    <property type="entry name" value="REC"/>
    <property type="match status" value="1"/>
</dbReference>